<accession>A0A9Q1GXQ5</accession>
<gene>
    <name evidence="1" type="ORF">Cgig2_005283</name>
</gene>
<dbReference type="EMBL" id="JAKOGI010001145">
    <property type="protein sequence ID" value="KAJ8427439.1"/>
    <property type="molecule type" value="Genomic_DNA"/>
</dbReference>
<reference evidence="1" key="1">
    <citation type="submission" date="2022-04" db="EMBL/GenBank/DDBJ databases">
        <title>Carnegiea gigantea Genome sequencing and assembly v2.</title>
        <authorList>
            <person name="Copetti D."/>
            <person name="Sanderson M.J."/>
            <person name="Burquez A."/>
            <person name="Wojciechowski M.F."/>
        </authorList>
    </citation>
    <scope>NUCLEOTIDE SEQUENCE</scope>
    <source>
        <strain evidence="1">SGP5-SGP5p</strain>
        <tissue evidence="1">Aerial part</tissue>
    </source>
</reference>
<comment type="caution">
    <text evidence="1">The sequence shown here is derived from an EMBL/GenBank/DDBJ whole genome shotgun (WGS) entry which is preliminary data.</text>
</comment>
<sequence length="156" mass="17556">MCGLSTDDETLLRDVRKRCKSFQDSHEWLSNLTEGGVSDIVAIDVKGLTRAKLAAIGYMLPSALPKHMSESMSQDMCIGEPLWTTSADVVVIAQVFDGVRYVNTYCIWQGLPLLGYMCVVQLFFQCTWLDDVVLHGRLHVRVWYTLPALCPTPEAW</sequence>
<dbReference type="Proteomes" id="UP001153076">
    <property type="component" value="Unassembled WGS sequence"/>
</dbReference>
<organism evidence="1 2">
    <name type="scientific">Carnegiea gigantea</name>
    <dbReference type="NCBI Taxonomy" id="171969"/>
    <lineage>
        <taxon>Eukaryota</taxon>
        <taxon>Viridiplantae</taxon>
        <taxon>Streptophyta</taxon>
        <taxon>Embryophyta</taxon>
        <taxon>Tracheophyta</taxon>
        <taxon>Spermatophyta</taxon>
        <taxon>Magnoliopsida</taxon>
        <taxon>eudicotyledons</taxon>
        <taxon>Gunneridae</taxon>
        <taxon>Pentapetalae</taxon>
        <taxon>Caryophyllales</taxon>
        <taxon>Cactineae</taxon>
        <taxon>Cactaceae</taxon>
        <taxon>Cactoideae</taxon>
        <taxon>Echinocereeae</taxon>
        <taxon>Carnegiea</taxon>
    </lineage>
</organism>
<dbReference type="AlphaFoldDB" id="A0A9Q1GXQ5"/>
<keyword evidence="2" id="KW-1185">Reference proteome</keyword>
<proteinExistence type="predicted"/>
<name>A0A9Q1GXQ5_9CARY</name>
<evidence type="ECO:0000313" key="2">
    <source>
        <dbReference type="Proteomes" id="UP001153076"/>
    </source>
</evidence>
<evidence type="ECO:0000313" key="1">
    <source>
        <dbReference type="EMBL" id="KAJ8427439.1"/>
    </source>
</evidence>
<protein>
    <submittedName>
        <fullName evidence="1">Uncharacterized protein</fullName>
    </submittedName>
</protein>